<dbReference type="Pfam" id="PF00884">
    <property type="entry name" value="Sulfatase"/>
    <property type="match status" value="1"/>
</dbReference>
<keyword evidence="3" id="KW-1185">Reference proteome</keyword>
<name>A0A402BCL0_9CHLR</name>
<evidence type="ECO:0000259" key="1">
    <source>
        <dbReference type="Pfam" id="PF00884"/>
    </source>
</evidence>
<dbReference type="OrthoDB" id="9762324at2"/>
<dbReference type="Proteomes" id="UP000287171">
    <property type="component" value="Unassembled WGS sequence"/>
</dbReference>
<gene>
    <name evidence="2" type="ORF">KDA_46250</name>
</gene>
<reference evidence="3" key="1">
    <citation type="submission" date="2018-12" db="EMBL/GenBank/DDBJ databases">
        <title>Tengunoibacter tsumagoiensis gen. nov., sp. nov., Dictyobacter kobayashii sp. nov., D. alpinus sp. nov., and D. joshuensis sp. nov. and description of Dictyobacteraceae fam. nov. within the order Ktedonobacterales isolated from Tengu-no-mugimeshi.</title>
        <authorList>
            <person name="Wang C.M."/>
            <person name="Zheng Y."/>
            <person name="Sakai Y."/>
            <person name="Toyoda A."/>
            <person name="Minakuchi Y."/>
            <person name="Abe K."/>
            <person name="Yokota A."/>
            <person name="Yabe S."/>
        </authorList>
    </citation>
    <scope>NUCLEOTIDE SEQUENCE [LARGE SCALE GENOMIC DNA]</scope>
    <source>
        <strain evidence="3">Uno16</strain>
    </source>
</reference>
<evidence type="ECO:0000313" key="2">
    <source>
        <dbReference type="EMBL" id="GCE29141.1"/>
    </source>
</evidence>
<organism evidence="2 3">
    <name type="scientific">Dictyobacter alpinus</name>
    <dbReference type="NCBI Taxonomy" id="2014873"/>
    <lineage>
        <taxon>Bacteria</taxon>
        <taxon>Bacillati</taxon>
        <taxon>Chloroflexota</taxon>
        <taxon>Ktedonobacteria</taxon>
        <taxon>Ktedonobacterales</taxon>
        <taxon>Dictyobacteraceae</taxon>
        <taxon>Dictyobacter</taxon>
    </lineage>
</organism>
<feature type="domain" description="Sulfatase N-terminal" evidence="1">
    <location>
        <begin position="12"/>
        <end position="255"/>
    </location>
</feature>
<dbReference type="InterPro" id="IPR047838">
    <property type="entry name" value="STM4013-like"/>
</dbReference>
<dbReference type="RefSeq" id="WP_126629276.1">
    <property type="nucleotide sequence ID" value="NZ_BIFT01000001.1"/>
</dbReference>
<evidence type="ECO:0000313" key="3">
    <source>
        <dbReference type="Proteomes" id="UP000287171"/>
    </source>
</evidence>
<protein>
    <submittedName>
        <fullName evidence="2">Membrane protein</fullName>
    </submittedName>
</protein>
<accession>A0A402BCL0</accession>
<dbReference type="AlphaFoldDB" id="A0A402BCL0"/>
<dbReference type="Gene3D" id="3.40.720.10">
    <property type="entry name" value="Alkaline Phosphatase, subunit A"/>
    <property type="match status" value="1"/>
</dbReference>
<proteinExistence type="predicted"/>
<dbReference type="InterPro" id="IPR000917">
    <property type="entry name" value="Sulfatase_N"/>
</dbReference>
<dbReference type="EMBL" id="BIFT01000001">
    <property type="protein sequence ID" value="GCE29141.1"/>
    <property type="molecule type" value="Genomic_DNA"/>
</dbReference>
<dbReference type="InterPro" id="IPR017850">
    <property type="entry name" value="Alkaline_phosphatase_core_sf"/>
</dbReference>
<dbReference type="SUPFAM" id="SSF53649">
    <property type="entry name" value="Alkaline phosphatase-like"/>
    <property type="match status" value="1"/>
</dbReference>
<sequence>MLKLPALLGSHNILFMTLDTLRYDVAQQLFHQGRTPFLDQLLPATGWEERHSPGSFTYAAHQAFFAGFLPTPARPGRHARLFAARFPGSETTTTDTFVFDAPDIVSGLAREGYHTICIGGVGFFNQQGPLGSVLPGLFQESYWSPALGVTDPDSTAHQVELACRVLAGQPAEQRIFLFMNVSALHQPNYFYLPTSQQHQREDSLESHAAALEYVDSQLPPLFHTLQERGPLLAIICGDHGTAYGEDGYSGHRLAHPVVWTVPYIECLLPASKGA</sequence>
<dbReference type="NCBIfam" id="NF038075">
    <property type="entry name" value="fam_STM4013"/>
    <property type="match status" value="1"/>
</dbReference>
<comment type="caution">
    <text evidence="2">The sequence shown here is derived from an EMBL/GenBank/DDBJ whole genome shotgun (WGS) entry which is preliminary data.</text>
</comment>